<dbReference type="CDD" id="cd01650">
    <property type="entry name" value="RT_nLTR_like"/>
    <property type="match status" value="1"/>
</dbReference>
<feature type="region of interest" description="Disordered" evidence="1">
    <location>
        <begin position="358"/>
        <end position="381"/>
    </location>
</feature>
<dbReference type="OrthoDB" id="536038at2759"/>
<organism evidence="3 4">
    <name type="scientific">Cuscuta campestris</name>
    <dbReference type="NCBI Taxonomy" id="132261"/>
    <lineage>
        <taxon>Eukaryota</taxon>
        <taxon>Viridiplantae</taxon>
        <taxon>Streptophyta</taxon>
        <taxon>Embryophyta</taxon>
        <taxon>Tracheophyta</taxon>
        <taxon>Spermatophyta</taxon>
        <taxon>Magnoliopsida</taxon>
        <taxon>eudicotyledons</taxon>
        <taxon>Gunneridae</taxon>
        <taxon>Pentapetalae</taxon>
        <taxon>asterids</taxon>
        <taxon>lamiids</taxon>
        <taxon>Solanales</taxon>
        <taxon>Convolvulaceae</taxon>
        <taxon>Cuscuteae</taxon>
        <taxon>Cuscuta</taxon>
        <taxon>Cuscuta subgen. Grammica</taxon>
        <taxon>Cuscuta sect. Cleistogrammica</taxon>
    </lineage>
</organism>
<dbReference type="AlphaFoldDB" id="A0A484LQ79"/>
<sequence length="953" mass="106517">MPPSNGRYYPAMGKQPLAQLNSRTMPNSDGKLYPSLFKPWSNIITRQNALTQRWEILPIYGLRIPPGVVCQLGGEGLSLPDVGFIHFLDMLDGDNPPVSGEQQVRSKLFSDLFKQSPKTSSQANKSMFKGCPSISFSQADVDGLTTCFRYALIGKFRRRPPLLVVKNFLTRLGFSGGFTVGELFSNSFLINFEQDEDYQRFFYRKVWTIDKDTMSVTKWSPTLTQEEDSPIVPVWISIPHLPIHLHEQAALFSIASMLGTPLKVDNATLNFARPKFARVCVELDVSRNLHQRIHVKHADADLFFQVVYEDPPLFCNSCRKLGHNQLTCKPVTQPVKRDIPAHKVQDNNDDKVQQGWTKVTRKGKAPAIPKQGDISKPVPHVWAPKPTIREEHVETSKTGARRRALVFLPSTNVFFLDPSGLAHSDLPPHAEGTPVSEPPLAEGSPMSDLPTPGPIRVHSQEEVEDIPLKTISSSAPSSPSVSWNKEHFGNIFDLVKEAEDEASTAEINFEKDPSDTNQEIVNLKKAQLLQERRRQQKINSLKDEQGKFQEDPTILEDMVTSYYHNLFNSAEPDPSTVDYDGFLANIPKILDHHHNQDLMHLPSEDEIKAILFDMESNSCAGPDGFNVNFFKECWDIVKREVISACQEVFLGIPLPVAAASTNICLIPKCDNASRLNDFRPVCLSTVASKIATKCIAKRLSKVLPLIISEEQGAFVAGRDIMEQILLTKEMAHNIDRKAGGGNIILKLDMAKAFDKLKFNCGRNSIPVTHLAYADDLIIFTNAHLRSISNLKTFLAKYQQVSGQTINSSKSSFMVGKKFNTMRIRKLEQLLTMPHRKLPFTYLGSPIHSGITRKHHCTPLISSFDKKLNGWIPLFSKNSVSSFPIDVLGQLILQNGIQVSHILREGNSAADGLAKSAITVFVGLTFIVRPPLIAEQSPVPQLESHLAIHYCRHP</sequence>
<dbReference type="EMBL" id="OOIL02001823">
    <property type="protein sequence ID" value="VFQ78680.1"/>
    <property type="molecule type" value="Genomic_DNA"/>
</dbReference>
<reference evidence="3 4" key="1">
    <citation type="submission" date="2018-04" db="EMBL/GenBank/DDBJ databases">
        <authorList>
            <person name="Vogel A."/>
        </authorList>
    </citation>
    <scope>NUCLEOTIDE SEQUENCE [LARGE SCALE GENOMIC DNA]</scope>
</reference>
<evidence type="ECO:0000313" key="4">
    <source>
        <dbReference type="Proteomes" id="UP000595140"/>
    </source>
</evidence>
<feature type="domain" description="DUF4283" evidence="2">
    <location>
        <begin position="148"/>
        <end position="226"/>
    </location>
</feature>
<evidence type="ECO:0000256" key="1">
    <source>
        <dbReference type="SAM" id="MobiDB-lite"/>
    </source>
</evidence>
<proteinExistence type="predicted"/>
<protein>
    <recommendedName>
        <fullName evidence="2">DUF4283 domain-containing protein</fullName>
    </recommendedName>
</protein>
<dbReference type="InterPro" id="IPR043502">
    <property type="entry name" value="DNA/RNA_pol_sf"/>
</dbReference>
<dbReference type="SUPFAM" id="SSF56672">
    <property type="entry name" value="DNA/RNA polymerases"/>
    <property type="match status" value="1"/>
</dbReference>
<dbReference type="PANTHER" id="PTHR31286:SF179">
    <property type="entry name" value="RNASE H TYPE-1 DOMAIN-CONTAINING PROTEIN"/>
    <property type="match status" value="1"/>
</dbReference>
<keyword evidence="4" id="KW-1185">Reference proteome</keyword>
<gene>
    <name evidence="3" type="ORF">CCAM_LOCUS20456</name>
</gene>
<evidence type="ECO:0000259" key="2">
    <source>
        <dbReference type="Pfam" id="PF14111"/>
    </source>
</evidence>
<evidence type="ECO:0000313" key="3">
    <source>
        <dbReference type="EMBL" id="VFQ78680.1"/>
    </source>
</evidence>
<name>A0A484LQ79_9ASTE</name>
<feature type="region of interest" description="Disordered" evidence="1">
    <location>
        <begin position="425"/>
        <end position="454"/>
    </location>
</feature>
<dbReference type="Pfam" id="PF14111">
    <property type="entry name" value="DUF4283"/>
    <property type="match status" value="1"/>
</dbReference>
<dbReference type="InterPro" id="IPR040256">
    <property type="entry name" value="At4g02000-like"/>
</dbReference>
<dbReference type="Proteomes" id="UP000595140">
    <property type="component" value="Unassembled WGS sequence"/>
</dbReference>
<dbReference type="PANTHER" id="PTHR31286">
    <property type="entry name" value="GLYCINE-RICH CELL WALL STRUCTURAL PROTEIN 1.8-LIKE"/>
    <property type="match status" value="1"/>
</dbReference>
<dbReference type="InterPro" id="IPR025558">
    <property type="entry name" value="DUF4283"/>
</dbReference>
<accession>A0A484LQ79</accession>